<dbReference type="Gene3D" id="2.60.120.330">
    <property type="entry name" value="B-lactam Antibiotic, Isopenicillin N Synthase, Chain"/>
    <property type="match status" value="1"/>
</dbReference>
<dbReference type="EMBL" id="NAJP01000011">
    <property type="protein sequence ID" value="TKA45524.1"/>
    <property type="molecule type" value="Genomic_DNA"/>
</dbReference>
<feature type="region of interest" description="Disordered" evidence="1">
    <location>
        <begin position="76"/>
        <end position="122"/>
    </location>
</feature>
<proteinExistence type="predicted"/>
<dbReference type="STRING" id="329885.A0A4U0V9L2"/>
<evidence type="ECO:0000256" key="1">
    <source>
        <dbReference type="SAM" id="MobiDB-lite"/>
    </source>
</evidence>
<sequence>MAPTKYTTRTIPRISLANFPARLDAITTQLLHTAETDGFFSLTDTEITLPEITAIFSTSAILLRPPLRHQSLHPLHARQRRQGGNPAAKTRPSTGRPRPKRKASSSSSAPACPTNRLPETALPGFKTQRPALHAESPVPRREKLMRYFARGLGSPDDDFFVRAHDPSRPASQSVLRLLHYFAIDASAGPLPETYYGAGALADWDLLTLPFPTPWAERVGNLSGTGAPREEGDRFGSRYSNAFFNQPGRECEVQGPGRKYPMVTGKEFTRAAMERNFRAVRAREEEVALRARGVEGTTGVVAAAA</sequence>
<protein>
    <recommendedName>
        <fullName evidence="4">Non-haem dioxygenase N-terminal domain-containing protein</fullName>
    </recommendedName>
</protein>
<dbReference type="InterPro" id="IPR027443">
    <property type="entry name" value="IPNS-like_sf"/>
</dbReference>
<name>A0A4U0V9L2_9PEZI</name>
<dbReference type="AlphaFoldDB" id="A0A4U0V9L2"/>
<accession>A0A4U0V9L2</accession>
<dbReference type="OrthoDB" id="288590at2759"/>
<gene>
    <name evidence="2" type="ORF">B0A54_04063</name>
</gene>
<dbReference type="SUPFAM" id="SSF51197">
    <property type="entry name" value="Clavaminate synthase-like"/>
    <property type="match status" value="1"/>
</dbReference>
<evidence type="ECO:0008006" key="4">
    <source>
        <dbReference type="Google" id="ProtNLM"/>
    </source>
</evidence>
<dbReference type="Proteomes" id="UP000310066">
    <property type="component" value="Unassembled WGS sequence"/>
</dbReference>
<organism evidence="2 3">
    <name type="scientific">Friedmanniomyces endolithicus</name>
    <dbReference type="NCBI Taxonomy" id="329885"/>
    <lineage>
        <taxon>Eukaryota</taxon>
        <taxon>Fungi</taxon>
        <taxon>Dikarya</taxon>
        <taxon>Ascomycota</taxon>
        <taxon>Pezizomycotina</taxon>
        <taxon>Dothideomycetes</taxon>
        <taxon>Dothideomycetidae</taxon>
        <taxon>Mycosphaerellales</taxon>
        <taxon>Teratosphaeriaceae</taxon>
        <taxon>Friedmanniomyces</taxon>
    </lineage>
</organism>
<comment type="caution">
    <text evidence="2">The sequence shown here is derived from an EMBL/GenBank/DDBJ whole genome shotgun (WGS) entry which is preliminary data.</text>
</comment>
<evidence type="ECO:0000313" key="2">
    <source>
        <dbReference type="EMBL" id="TKA45524.1"/>
    </source>
</evidence>
<evidence type="ECO:0000313" key="3">
    <source>
        <dbReference type="Proteomes" id="UP000310066"/>
    </source>
</evidence>
<reference evidence="2 3" key="1">
    <citation type="submission" date="2017-03" db="EMBL/GenBank/DDBJ databases">
        <title>Genomes of endolithic fungi from Antarctica.</title>
        <authorList>
            <person name="Coleine C."/>
            <person name="Masonjones S."/>
            <person name="Stajich J.E."/>
        </authorList>
    </citation>
    <scope>NUCLEOTIDE SEQUENCE [LARGE SCALE GENOMIC DNA]</scope>
    <source>
        <strain evidence="2 3">CCFEE 5311</strain>
    </source>
</reference>